<protein>
    <submittedName>
        <fullName evidence="5">Prepilin-type N-terminal cleavage/methylation domain-containing protein</fullName>
    </submittedName>
</protein>
<dbReference type="Gene3D" id="3.30.700.10">
    <property type="entry name" value="Glycoprotein, Type 4 Pilin"/>
    <property type="match status" value="1"/>
</dbReference>
<evidence type="ECO:0000313" key="6">
    <source>
        <dbReference type="Proteomes" id="UP001272325"/>
    </source>
</evidence>
<evidence type="ECO:0000256" key="3">
    <source>
        <dbReference type="RuleBase" id="RU000389"/>
    </source>
</evidence>
<evidence type="ECO:0000256" key="4">
    <source>
        <dbReference type="SAM" id="Phobius"/>
    </source>
</evidence>
<name>A0ABU4IK21_9VIBR</name>
<dbReference type="PANTHER" id="PTHR30093:SF34">
    <property type="entry name" value="PREPILIN PEPTIDASE-DEPENDENT PROTEIN D"/>
    <property type="match status" value="1"/>
</dbReference>
<sequence>MKTNQLKKQKGFTLIELMIVVGIIGVLSAIAVPAYQSYLLKTEANTAVSIPRTLLTNIDLFIQEKGEFPSDSNFSEIGGAKNMSALGSLTLTKTEKTKGTLIFKIESDSALKDKTVTFTRNENGWKCTHTTEQKLKGCSDPTAKPAT</sequence>
<dbReference type="PANTHER" id="PTHR30093">
    <property type="entry name" value="GENERAL SECRETION PATHWAY PROTEIN G"/>
    <property type="match status" value="1"/>
</dbReference>
<keyword evidence="6" id="KW-1185">Reference proteome</keyword>
<comment type="similarity">
    <text evidence="1 3">Belongs to the N-Me-Phe pilin family.</text>
</comment>
<dbReference type="Pfam" id="PF00114">
    <property type="entry name" value="Pilin"/>
    <property type="match status" value="1"/>
</dbReference>
<keyword evidence="4" id="KW-1133">Transmembrane helix</keyword>
<dbReference type="NCBIfam" id="TIGR02532">
    <property type="entry name" value="IV_pilin_GFxxxE"/>
    <property type="match status" value="1"/>
</dbReference>
<evidence type="ECO:0000256" key="2">
    <source>
        <dbReference type="ARBA" id="ARBA00022481"/>
    </source>
</evidence>
<comment type="caution">
    <text evidence="5">The sequence shown here is derived from an EMBL/GenBank/DDBJ whole genome shotgun (WGS) entry which is preliminary data.</text>
</comment>
<dbReference type="RefSeq" id="WP_171138258.1">
    <property type="nucleotide sequence ID" value="NZ_AP024893.1"/>
</dbReference>
<proteinExistence type="inferred from homology"/>
<dbReference type="InterPro" id="IPR001082">
    <property type="entry name" value="Pilin"/>
</dbReference>
<keyword evidence="2" id="KW-0488">Methylation</keyword>
<organism evidence="5 6">
    <name type="scientific">Vibrio plantisponsor</name>
    <dbReference type="NCBI Taxonomy" id="664643"/>
    <lineage>
        <taxon>Bacteria</taxon>
        <taxon>Pseudomonadati</taxon>
        <taxon>Pseudomonadota</taxon>
        <taxon>Gammaproteobacteria</taxon>
        <taxon>Vibrionales</taxon>
        <taxon>Vibrionaceae</taxon>
        <taxon>Vibrio</taxon>
    </lineage>
</organism>
<reference evidence="5 6" key="1">
    <citation type="submission" date="2023-11" db="EMBL/GenBank/DDBJ databases">
        <title>Plant-associative lifestyle of Vibrio porteresiae and its evolutionary dynamics.</title>
        <authorList>
            <person name="Rameshkumar N."/>
            <person name="Kirti K."/>
        </authorList>
    </citation>
    <scope>NUCLEOTIDE SEQUENCE [LARGE SCALE GENOMIC DNA]</scope>
    <source>
        <strain evidence="5 6">MSSRF60</strain>
    </source>
</reference>
<gene>
    <name evidence="5" type="ORF">SBW85_14410</name>
</gene>
<keyword evidence="4" id="KW-0812">Transmembrane</keyword>
<dbReference type="Proteomes" id="UP001272325">
    <property type="component" value="Unassembled WGS sequence"/>
</dbReference>
<dbReference type="InterPro" id="IPR012902">
    <property type="entry name" value="N_methyl_site"/>
</dbReference>
<feature type="transmembrane region" description="Helical" evidence="4">
    <location>
        <begin position="12"/>
        <end position="35"/>
    </location>
</feature>
<dbReference type="Pfam" id="PF07963">
    <property type="entry name" value="N_methyl"/>
    <property type="match status" value="1"/>
</dbReference>
<dbReference type="InterPro" id="IPR045584">
    <property type="entry name" value="Pilin-like"/>
</dbReference>
<keyword evidence="3" id="KW-0281">Fimbrium</keyword>
<accession>A0ABU4IK21</accession>
<dbReference type="PROSITE" id="PS00409">
    <property type="entry name" value="PROKAR_NTER_METHYL"/>
    <property type="match status" value="1"/>
</dbReference>
<dbReference type="SUPFAM" id="SSF54523">
    <property type="entry name" value="Pili subunits"/>
    <property type="match status" value="1"/>
</dbReference>
<keyword evidence="4" id="KW-0472">Membrane</keyword>
<evidence type="ECO:0000313" key="5">
    <source>
        <dbReference type="EMBL" id="MDW6018890.1"/>
    </source>
</evidence>
<evidence type="ECO:0000256" key="1">
    <source>
        <dbReference type="ARBA" id="ARBA00005233"/>
    </source>
</evidence>
<dbReference type="EMBL" id="JAWRCN010000001">
    <property type="protein sequence ID" value="MDW6018890.1"/>
    <property type="molecule type" value="Genomic_DNA"/>
</dbReference>